<feature type="domain" description="Calmodulin-binding" evidence="2">
    <location>
        <begin position="676"/>
        <end position="789"/>
    </location>
</feature>
<feature type="compositionally biased region" description="Basic and acidic residues" evidence="1">
    <location>
        <begin position="592"/>
        <end position="603"/>
    </location>
</feature>
<feature type="region of interest" description="Disordered" evidence="1">
    <location>
        <begin position="704"/>
        <end position="742"/>
    </location>
</feature>
<dbReference type="Pfam" id="PF07839">
    <property type="entry name" value="CaM_binding"/>
    <property type="match status" value="1"/>
</dbReference>
<dbReference type="SMART" id="SM01054">
    <property type="entry name" value="CaM_binding"/>
    <property type="match status" value="1"/>
</dbReference>
<keyword evidence="3" id="KW-1185">Reference proteome</keyword>
<feature type="compositionally biased region" description="Polar residues" evidence="1">
    <location>
        <begin position="453"/>
        <end position="471"/>
    </location>
</feature>
<dbReference type="KEGG" id="cmax:111492710"/>
<evidence type="ECO:0000313" key="4">
    <source>
        <dbReference type="RefSeq" id="XP_022997886.1"/>
    </source>
</evidence>
<feature type="compositionally biased region" description="Basic and acidic residues" evidence="1">
    <location>
        <begin position="13"/>
        <end position="23"/>
    </location>
</feature>
<feature type="compositionally biased region" description="Low complexity" evidence="1">
    <location>
        <begin position="342"/>
        <end position="351"/>
    </location>
</feature>
<protein>
    <submittedName>
        <fullName evidence="4 5">Muscle M-line assembly protein unc-89-like isoform X1</fullName>
    </submittedName>
</protein>
<dbReference type="PANTHER" id="PTHR33349">
    <property type="entry name" value="EMB|CAB62594.1"/>
    <property type="match status" value="1"/>
</dbReference>
<feature type="compositionally biased region" description="Polar residues" evidence="1">
    <location>
        <begin position="495"/>
        <end position="511"/>
    </location>
</feature>
<organism evidence="3 4">
    <name type="scientific">Cucurbita maxima</name>
    <name type="common">Pumpkin</name>
    <name type="synonym">Winter squash</name>
    <dbReference type="NCBI Taxonomy" id="3661"/>
    <lineage>
        <taxon>Eukaryota</taxon>
        <taxon>Viridiplantae</taxon>
        <taxon>Streptophyta</taxon>
        <taxon>Embryophyta</taxon>
        <taxon>Tracheophyta</taxon>
        <taxon>Spermatophyta</taxon>
        <taxon>Magnoliopsida</taxon>
        <taxon>eudicotyledons</taxon>
        <taxon>Gunneridae</taxon>
        <taxon>Pentapetalae</taxon>
        <taxon>rosids</taxon>
        <taxon>fabids</taxon>
        <taxon>Cucurbitales</taxon>
        <taxon>Cucurbitaceae</taxon>
        <taxon>Cucurbiteae</taxon>
        <taxon>Cucurbita</taxon>
    </lineage>
</organism>
<feature type="region of interest" description="Disordered" evidence="1">
    <location>
        <begin position="592"/>
        <end position="677"/>
    </location>
</feature>
<dbReference type="InterPro" id="IPR012417">
    <property type="entry name" value="CaM-bd_dom_pln"/>
</dbReference>
<evidence type="ECO:0000259" key="2">
    <source>
        <dbReference type="SMART" id="SM01054"/>
    </source>
</evidence>
<feature type="region of interest" description="Disordered" evidence="1">
    <location>
        <begin position="402"/>
        <end position="472"/>
    </location>
</feature>
<reference evidence="4 5" key="1">
    <citation type="submission" date="2025-04" db="UniProtKB">
        <authorList>
            <consortium name="RefSeq"/>
        </authorList>
    </citation>
    <scope>IDENTIFICATION</scope>
    <source>
        <tissue evidence="4 5">Young leaves</tissue>
    </source>
</reference>
<dbReference type="GO" id="GO:0005516">
    <property type="term" value="F:calmodulin binding"/>
    <property type="evidence" value="ECO:0007669"/>
    <property type="project" value="InterPro"/>
</dbReference>
<dbReference type="RefSeq" id="XP_022997887.1">
    <property type="nucleotide sequence ID" value="XM_023142119.1"/>
</dbReference>
<gene>
    <name evidence="4 5" type="primary">LOC111492710</name>
</gene>
<dbReference type="GeneID" id="111492710"/>
<feature type="region of interest" description="Disordered" evidence="1">
    <location>
        <begin position="336"/>
        <end position="370"/>
    </location>
</feature>
<dbReference type="Proteomes" id="UP000504608">
    <property type="component" value="Unplaced"/>
</dbReference>
<dbReference type="RefSeq" id="XP_022997886.1">
    <property type="nucleotide sequence ID" value="XM_023142118.1"/>
</dbReference>
<feature type="region of interest" description="Disordered" evidence="1">
    <location>
        <begin position="495"/>
        <end position="519"/>
    </location>
</feature>
<feature type="compositionally biased region" description="Basic and acidic residues" evidence="1">
    <location>
        <begin position="426"/>
        <end position="435"/>
    </location>
</feature>
<name>A0A6J1K8R6_CUCMA</name>
<accession>A0A6J1K8R6</accession>
<proteinExistence type="predicted"/>
<dbReference type="OrthoDB" id="766386at2759"/>
<feature type="region of interest" description="Disordered" evidence="1">
    <location>
        <begin position="136"/>
        <end position="219"/>
    </location>
</feature>
<evidence type="ECO:0000256" key="1">
    <source>
        <dbReference type="SAM" id="MobiDB-lite"/>
    </source>
</evidence>
<feature type="region of interest" description="Disordered" evidence="1">
    <location>
        <begin position="1"/>
        <end position="23"/>
    </location>
</feature>
<evidence type="ECO:0000313" key="3">
    <source>
        <dbReference type="Proteomes" id="UP000504608"/>
    </source>
</evidence>
<dbReference type="PANTHER" id="PTHR33349:SF1">
    <property type="entry name" value="EMB|CAB62594.1"/>
    <property type="match status" value="1"/>
</dbReference>
<feature type="compositionally biased region" description="Polar residues" evidence="1">
    <location>
        <begin position="609"/>
        <end position="619"/>
    </location>
</feature>
<evidence type="ECO:0000313" key="5">
    <source>
        <dbReference type="RefSeq" id="XP_022997887.1"/>
    </source>
</evidence>
<sequence length="802" mass="87038">MVDGSMDLSMSPETHRSDGDRLRRLSMGKAISLSIDEQNSFRDRRSSIGSCHDICKYGHNHSLETKARVPLLKRAMKKALDAQNSDQAVVVPEKKHSVCVTKSKVSPSSKTCISGGTDVIKRVVPISSPSRRLVETGVMSKSKEQATLVKAPNGQSETEVTSKSKEQATLVKAPNGQSETEVTSKSKQQVTLVKAPNGQSETEVTSESKEPEAPVGSPTKQIEVISENKELVVPMNSPTKKIEVISESNEVVLPVNSPTKRIEVISESKELIVPVNSPTRQIEVISESKELVMPLNSPTRQIEVISGSKELVVPLNSPTRQIEVISESKELVVPVNSPTRQSPVEMEVSSESSERVVPENSTSRHSSVEIEATSKNMERVVPETFPSRRSRVEIGVGSESKEPVVVAESSLRRQGSNRRSPLKSEAMNEGKELVAKTKTKPITSKPKFHKTTKQVVYSSTKSESSPKQALTSVAEAGGDSLLKPKAFKEKSVISSGSSGNIAAHSNNSSKSGEGAGTLKGNGMKVVEKSIITMDPNSVDTVVNLPAIKKNSKAVSQVKSQNKTRRIQAKEASSVESQEKILHVINVETKKNKLVESDQNDKHGLKGYQKSPSSLTNGPSLSPLREDSGGTKYTKYEANATVSGSKKHGGIKKEDDLNGVKKGKSPRMLQTKGKDSSSFSLSFRNKKVIDLDSKSHGPTRLKFMEGKSLGDNQKSKDGRRTSLKKGIVKGISKNSTPPSEKVVLRHQDVEGKKDTQVLFNNVIAETARKLVRTRKSKVKALVGAFEKVISLQDKKPTSLRATA</sequence>
<feature type="compositionally biased region" description="Polar residues" evidence="1">
    <location>
        <begin position="175"/>
        <end position="205"/>
    </location>
</feature>
<dbReference type="AlphaFoldDB" id="A0A6J1K8R6"/>